<evidence type="ECO:0000256" key="1">
    <source>
        <dbReference type="ARBA" id="ARBA00022737"/>
    </source>
</evidence>
<feature type="compositionally biased region" description="Low complexity" evidence="4">
    <location>
        <begin position="767"/>
        <end position="787"/>
    </location>
</feature>
<feature type="compositionally biased region" description="Acidic residues" evidence="4">
    <location>
        <begin position="1139"/>
        <end position="1153"/>
    </location>
</feature>
<accession>A0A0S4JJF6</accession>
<dbReference type="OrthoDB" id="70519at2759"/>
<feature type="transmembrane region" description="Helical" evidence="5">
    <location>
        <begin position="1207"/>
        <end position="1233"/>
    </location>
</feature>
<feature type="region of interest" description="Disordered" evidence="4">
    <location>
        <begin position="242"/>
        <end position="264"/>
    </location>
</feature>
<keyword evidence="5" id="KW-0472">Membrane</keyword>
<dbReference type="VEuPathDB" id="TriTrypDB:BSAL_25525"/>
<protein>
    <submittedName>
        <fullName evidence="6">Ankyrin repeat protein, putative</fullName>
    </submittedName>
</protein>
<keyword evidence="1" id="KW-0677">Repeat</keyword>
<evidence type="ECO:0000256" key="5">
    <source>
        <dbReference type="SAM" id="Phobius"/>
    </source>
</evidence>
<feature type="region of interest" description="Disordered" evidence="4">
    <location>
        <begin position="699"/>
        <end position="742"/>
    </location>
</feature>
<keyword evidence="5" id="KW-0812">Transmembrane</keyword>
<feature type="repeat" description="ANK" evidence="3">
    <location>
        <begin position="1000"/>
        <end position="1032"/>
    </location>
</feature>
<evidence type="ECO:0000256" key="4">
    <source>
        <dbReference type="SAM" id="MobiDB-lite"/>
    </source>
</evidence>
<dbReference type="PRINTS" id="PR01415">
    <property type="entry name" value="ANKYRIN"/>
</dbReference>
<dbReference type="EMBL" id="CYKH01001803">
    <property type="protein sequence ID" value="CUG90206.1"/>
    <property type="molecule type" value="Genomic_DNA"/>
</dbReference>
<keyword evidence="7" id="KW-1185">Reference proteome</keyword>
<feature type="region of interest" description="Disordered" evidence="4">
    <location>
        <begin position="528"/>
        <end position="570"/>
    </location>
</feature>
<feature type="repeat" description="ANK" evidence="3">
    <location>
        <begin position="1033"/>
        <end position="1065"/>
    </location>
</feature>
<dbReference type="InterPro" id="IPR002110">
    <property type="entry name" value="Ankyrin_rpt"/>
</dbReference>
<feature type="region of interest" description="Disordered" evidence="4">
    <location>
        <begin position="763"/>
        <end position="801"/>
    </location>
</feature>
<proteinExistence type="predicted"/>
<dbReference type="SUPFAM" id="SSF48403">
    <property type="entry name" value="Ankyrin repeat"/>
    <property type="match status" value="1"/>
</dbReference>
<dbReference type="Proteomes" id="UP000051952">
    <property type="component" value="Unassembled WGS sequence"/>
</dbReference>
<evidence type="ECO:0000256" key="3">
    <source>
        <dbReference type="PROSITE-ProRule" id="PRU00023"/>
    </source>
</evidence>
<reference evidence="7" key="1">
    <citation type="submission" date="2015-09" db="EMBL/GenBank/DDBJ databases">
        <authorList>
            <consortium name="Pathogen Informatics"/>
        </authorList>
    </citation>
    <scope>NUCLEOTIDE SEQUENCE [LARGE SCALE GENOMIC DNA]</scope>
    <source>
        <strain evidence="7">Lake Konstanz</strain>
    </source>
</reference>
<organism evidence="6 7">
    <name type="scientific">Bodo saltans</name>
    <name type="common">Flagellated protozoan</name>
    <dbReference type="NCBI Taxonomy" id="75058"/>
    <lineage>
        <taxon>Eukaryota</taxon>
        <taxon>Discoba</taxon>
        <taxon>Euglenozoa</taxon>
        <taxon>Kinetoplastea</taxon>
        <taxon>Metakinetoplastina</taxon>
        <taxon>Eubodonida</taxon>
        <taxon>Bodonidae</taxon>
        <taxon>Bodo</taxon>
    </lineage>
</organism>
<dbReference type="PROSITE" id="PS50297">
    <property type="entry name" value="ANK_REP_REGION"/>
    <property type="match status" value="2"/>
</dbReference>
<dbReference type="PROSITE" id="PS50088">
    <property type="entry name" value="ANK_REPEAT"/>
    <property type="match status" value="2"/>
</dbReference>
<sequence length="1234" mass="132005">MLMCPEPAFPPPASLPCSPHSLAGNSNSNDHNTTIAHSKVDKRQRRSVGRTTLLAIVWAMTRHTNDQDDEVIDERRTVDEDVLYLVAAFLGGKHSSISRSTTGGIVAVDVTLYSTVQLPSPQHQQPKLQPQEEKRNVTGHTIGIIGDDRSATFRVRRQQQQRRGGSSGFPSCSNHHNGNDAMMTIVVSCASIPCVELALAHNCSDNTLLLSPSLSHHRQRLTRDRLGSGGDHLLLPAAMRRRRLSQSTTQSVTSSSSSSAPLFPPYHSNVGAVASPGEEIRASPSVPAGARRHPTAGTIVPLSHIARSQQLNGHHHHHQQPGKEDDHTLDLVAMLISRAAQPPPLPTSSSGSLESFVHQALFRTVQEVPATIPLSSPTTANTASSRRPQQQQPAAAAPSSPSLPTQSSPIGPVIPQLLRALIMSRELSDAQKRRRIAVVVRLLLNHYVASNVRQECPAQHTTNDSANSTTTQCSCCRPLQLQATNPLRQAIQQTQQLLGVCTCWLGVLLQCIESNASPTQIVVEVERGDDDDSDNGADDDGAHQQHHRSADGAFNTSIHSTTTFPSSASSSSSASSLLEAAISAQCSVFLDVLTEEVTALRRRIEGSLESHRVHVQLQHQKDGQKHRTQRRGGGAATSTIAKDPTTGTNKDDLHDLARQAIAVIVLETAVAAMFFEVGPSGNRPVYSVVSATTMVTCSSGGGGKSGGGGCDSNNNNEMAFRGESGRRNNHHDDSEPNLDGISPITTSFGGVLLRCGQPHVFVGGGSSNHSASTTTTQQQEQQRSAGGLAQSSVDPHPASDQRGMEYAQYHTDLLTAEYFLSTTPLSPPAAKKESTVGRCASLMSRQDQLRREFLRCVFLGVEPQQPFHVAFPAPYLYDELPLSSSRRPSSSPQHTRGGGGIANMFQRQQQREGAGFEFVAIPRAVHHHLHGGPAADPAVAANIVPSATSPIHFAALRGNVSFSRLFVQTARHWCAAARGDSSNNSRNHELQRVLNLQNNFGATPLWLAASKGHADVCRVLLDHGARANTSTRSEMSAVHVALVSGHRAVVAVLLSYGADVTSRLMLEAQRLDAAATAGRSAPGGSLDDVLLPPVSFALLPRSSSSSSSHHPTTNTNLSNPAWASLLAEAHALHSISGGDGEDDDDDGDTDGDVMNETSPHHQFGAVEDHDDLLLQVGHHGPHNTLRRRTISASATAAQQRRGGSQEWVTVFGAWGMTAYVGMLLIALVARILLS</sequence>
<feature type="region of interest" description="Disordered" evidence="4">
    <location>
        <begin position="1134"/>
        <end position="1161"/>
    </location>
</feature>
<evidence type="ECO:0000313" key="7">
    <source>
        <dbReference type="Proteomes" id="UP000051952"/>
    </source>
</evidence>
<dbReference type="SMART" id="SM00248">
    <property type="entry name" value="ANK"/>
    <property type="match status" value="3"/>
</dbReference>
<feature type="compositionally biased region" description="Low complexity" evidence="4">
    <location>
        <begin position="245"/>
        <end position="259"/>
    </location>
</feature>
<name>A0A0S4JJF6_BODSA</name>
<keyword evidence="5" id="KW-1133">Transmembrane helix</keyword>
<dbReference type="PANTHER" id="PTHR24161">
    <property type="entry name" value="ANK_REP_REGION DOMAIN-CONTAINING PROTEIN-RELATED"/>
    <property type="match status" value="1"/>
</dbReference>
<feature type="compositionally biased region" description="Basic and acidic residues" evidence="4">
    <location>
        <begin position="723"/>
        <end position="734"/>
    </location>
</feature>
<gene>
    <name evidence="6" type="ORF">BSAL_25525</name>
</gene>
<dbReference type="AlphaFoldDB" id="A0A0S4JJF6"/>
<feature type="compositionally biased region" description="Polar residues" evidence="4">
    <location>
        <begin position="23"/>
        <end position="33"/>
    </location>
</feature>
<feature type="region of interest" description="Disordered" evidence="4">
    <location>
        <begin position="615"/>
        <end position="651"/>
    </location>
</feature>
<feature type="compositionally biased region" description="Low complexity" evidence="4">
    <location>
        <begin position="882"/>
        <end position="892"/>
    </location>
</feature>
<feature type="region of interest" description="Disordered" evidence="4">
    <location>
        <begin position="882"/>
        <end position="901"/>
    </location>
</feature>
<feature type="compositionally biased region" description="Low complexity" evidence="4">
    <location>
        <begin position="382"/>
        <end position="409"/>
    </location>
</feature>
<dbReference type="Gene3D" id="1.25.40.20">
    <property type="entry name" value="Ankyrin repeat-containing domain"/>
    <property type="match status" value="1"/>
</dbReference>
<feature type="compositionally biased region" description="Polar residues" evidence="4">
    <location>
        <begin position="554"/>
        <end position="565"/>
    </location>
</feature>
<feature type="compositionally biased region" description="Polar residues" evidence="4">
    <location>
        <begin position="636"/>
        <end position="648"/>
    </location>
</feature>
<dbReference type="Pfam" id="PF12796">
    <property type="entry name" value="Ank_2"/>
    <property type="match status" value="1"/>
</dbReference>
<dbReference type="InterPro" id="IPR036770">
    <property type="entry name" value="Ankyrin_rpt-contain_sf"/>
</dbReference>
<evidence type="ECO:0000313" key="6">
    <source>
        <dbReference type="EMBL" id="CUG90206.1"/>
    </source>
</evidence>
<dbReference type="PANTHER" id="PTHR24161:SF85">
    <property type="entry name" value="PALMITOYLTRANSFERASE HIP14"/>
    <property type="match status" value="1"/>
</dbReference>
<feature type="compositionally biased region" description="Gly residues" evidence="4">
    <location>
        <begin position="699"/>
        <end position="710"/>
    </location>
</feature>
<feature type="compositionally biased region" description="Acidic residues" evidence="4">
    <location>
        <begin position="528"/>
        <end position="539"/>
    </location>
</feature>
<feature type="region of interest" description="Disordered" evidence="4">
    <location>
        <begin position="1"/>
        <end position="33"/>
    </location>
</feature>
<keyword evidence="2 3" id="KW-0040">ANK repeat</keyword>
<feature type="region of interest" description="Disordered" evidence="4">
    <location>
        <begin position="372"/>
        <end position="409"/>
    </location>
</feature>
<evidence type="ECO:0000256" key="2">
    <source>
        <dbReference type="ARBA" id="ARBA00023043"/>
    </source>
</evidence>